<dbReference type="AlphaFoldDB" id="W9WPW0"/>
<dbReference type="RefSeq" id="XP_007745790.1">
    <property type="nucleotide sequence ID" value="XM_007747600.1"/>
</dbReference>
<dbReference type="STRING" id="1182543.W9WPW0"/>
<dbReference type="OrthoDB" id="2309723at2759"/>
<dbReference type="GeneID" id="19191717"/>
<dbReference type="HOGENOM" id="CLU_2904022_0_0_1"/>
<accession>W9WPW0</accession>
<protein>
    <submittedName>
        <fullName evidence="1">Uncharacterized protein</fullName>
    </submittedName>
</protein>
<proteinExistence type="predicted"/>
<name>W9WPW0_9EURO</name>
<dbReference type="EMBL" id="AMGX01000010">
    <property type="protein sequence ID" value="EXJ69938.1"/>
    <property type="molecule type" value="Genomic_DNA"/>
</dbReference>
<organism evidence="1 2">
    <name type="scientific">Cladophialophora psammophila CBS 110553</name>
    <dbReference type="NCBI Taxonomy" id="1182543"/>
    <lineage>
        <taxon>Eukaryota</taxon>
        <taxon>Fungi</taxon>
        <taxon>Dikarya</taxon>
        <taxon>Ascomycota</taxon>
        <taxon>Pezizomycotina</taxon>
        <taxon>Eurotiomycetes</taxon>
        <taxon>Chaetothyriomycetidae</taxon>
        <taxon>Chaetothyriales</taxon>
        <taxon>Herpotrichiellaceae</taxon>
        <taxon>Cladophialophora</taxon>
    </lineage>
</organism>
<comment type="caution">
    <text evidence="1">The sequence shown here is derived from an EMBL/GenBank/DDBJ whole genome shotgun (WGS) entry which is preliminary data.</text>
</comment>
<keyword evidence="2" id="KW-1185">Reference proteome</keyword>
<evidence type="ECO:0000313" key="1">
    <source>
        <dbReference type="EMBL" id="EXJ69938.1"/>
    </source>
</evidence>
<gene>
    <name evidence="1" type="ORF">A1O5_07011</name>
</gene>
<sequence>MSLVDVYYANVYNASLLLHKRLFLEAIAAGTARHHVVLSVCAWALKWDKRIPIHYETAGALF</sequence>
<reference evidence="1 2" key="1">
    <citation type="submission" date="2013-03" db="EMBL/GenBank/DDBJ databases">
        <title>The Genome Sequence of Cladophialophora psammophila CBS 110553.</title>
        <authorList>
            <consortium name="The Broad Institute Genomics Platform"/>
            <person name="Cuomo C."/>
            <person name="de Hoog S."/>
            <person name="Gorbushina A."/>
            <person name="Walker B."/>
            <person name="Young S.K."/>
            <person name="Zeng Q."/>
            <person name="Gargeya S."/>
            <person name="Fitzgerald M."/>
            <person name="Haas B."/>
            <person name="Abouelleil A."/>
            <person name="Allen A.W."/>
            <person name="Alvarado L."/>
            <person name="Arachchi H.M."/>
            <person name="Berlin A.M."/>
            <person name="Chapman S.B."/>
            <person name="Gainer-Dewar J."/>
            <person name="Goldberg J."/>
            <person name="Griggs A."/>
            <person name="Gujja S."/>
            <person name="Hansen M."/>
            <person name="Howarth C."/>
            <person name="Imamovic A."/>
            <person name="Ireland A."/>
            <person name="Larimer J."/>
            <person name="McCowan C."/>
            <person name="Murphy C."/>
            <person name="Pearson M."/>
            <person name="Poon T.W."/>
            <person name="Priest M."/>
            <person name="Roberts A."/>
            <person name="Saif S."/>
            <person name="Shea T."/>
            <person name="Sisk P."/>
            <person name="Sykes S."/>
            <person name="Wortman J."/>
            <person name="Nusbaum C."/>
            <person name="Birren B."/>
        </authorList>
    </citation>
    <scope>NUCLEOTIDE SEQUENCE [LARGE SCALE GENOMIC DNA]</scope>
    <source>
        <strain evidence="1 2">CBS 110553</strain>
    </source>
</reference>
<evidence type="ECO:0000313" key="2">
    <source>
        <dbReference type="Proteomes" id="UP000019471"/>
    </source>
</evidence>
<dbReference type="Proteomes" id="UP000019471">
    <property type="component" value="Unassembled WGS sequence"/>
</dbReference>